<sequence length="419" mass="47230">DTYNEKYVEKVKNPQVPKPKLNPGSAQQKQQLFDYLGIESETMSKKTGLPSWDRDEIERVNRITKDENVKKLTQSFIDYSFAAIVRNNFIAAFYTFTVEDRLYGQYKLLGAKTGRFTSSSPNMLNMPSTRSRFAKPVKRCFVAPEGKIILAADYSALEDRVIACLSRDVNKCNIFLKGLDGHSLNALGYFNDEIAEIMDITGDMTVDATMFKSIVDDKNPIADAIRQKGKPVTFGLSYGAYPPKIAKELGISVGEAQEIFDNYHNVLYPGITEYREDYVLATALEEGEIHLGLGFIIKSDDPESHIRTLANATCQFWSILTALTINKMHILIDEAGYEDDVKVISTIYDSIYFEVTENPVIIKWVNDNLIDVMSTDFMEDQIIQNEAESDIGYNWADMLTIPNKASVEQIAETLEKLAA</sequence>
<dbReference type="GO" id="GO:0003677">
    <property type="term" value="F:DNA binding"/>
    <property type="evidence" value="ECO:0007669"/>
    <property type="project" value="InterPro"/>
</dbReference>
<evidence type="ECO:0000313" key="7">
    <source>
        <dbReference type="EMBL" id="OOE37401.1"/>
    </source>
</evidence>
<evidence type="ECO:0000313" key="8">
    <source>
        <dbReference type="Proteomes" id="UP000189021"/>
    </source>
</evidence>
<evidence type="ECO:0000256" key="2">
    <source>
        <dbReference type="ARBA" id="ARBA00012417"/>
    </source>
</evidence>
<dbReference type="InterPro" id="IPR002298">
    <property type="entry name" value="DNA_polymerase_A"/>
</dbReference>
<dbReference type="Pfam" id="PF00476">
    <property type="entry name" value="DNA_pol_A"/>
    <property type="match status" value="1"/>
</dbReference>
<dbReference type="Gene3D" id="3.30.70.370">
    <property type="match status" value="1"/>
</dbReference>
<evidence type="ECO:0000256" key="1">
    <source>
        <dbReference type="ARBA" id="ARBA00011541"/>
    </source>
</evidence>
<proteinExistence type="predicted"/>
<feature type="region of interest" description="Disordered" evidence="5">
    <location>
        <begin position="1"/>
        <end position="26"/>
    </location>
</feature>
<dbReference type="GO" id="GO:0006302">
    <property type="term" value="P:double-strand break repair"/>
    <property type="evidence" value="ECO:0007669"/>
    <property type="project" value="TreeGrafter"/>
</dbReference>
<organism evidence="7 8">
    <name type="scientific">Salinivibrio kushneri</name>
    <dbReference type="NCBI Taxonomy" id="1908198"/>
    <lineage>
        <taxon>Bacteria</taxon>
        <taxon>Pseudomonadati</taxon>
        <taxon>Pseudomonadota</taxon>
        <taxon>Gammaproteobacteria</taxon>
        <taxon>Vibrionales</taxon>
        <taxon>Vibrionaceae</taxon>
        <taxon>Salinivibrio</taxon>
    </lineage>
</organism>
<dbReference type="Proteomes" id="UP000189021">
    <property type="component" value="Unassembled WGS sequence"/>
</dbReference>
<evidence type="ECO:0000256" key="3">
    <source>
        <dbReference type="ARBA" id="ARBA00022705"/>
    </source>
</evidence>
<dbReference type="PANTHER" id="PTHR10133:SF27">
    <property type="entry name" value="DNA POLYMERASE NU"/>
    <property type="match status" value="1"/>
</dbReference>
<dbReference type="RefSeq" id="WP_077659815.1">
    <property type="nucleotide sequence ID" value="NZ_MUEK01000035.1"/>
</dbReference>
<dbReference type="EMBL" id="MUEK01000035">
    <property type="protein sequence ID" value="OOE37401.1"/>
    <property type="molecule type" value="Genomic_DNA"/>
</dbReference>
<protein>
    <recommendedName>
        <fullName evidence="2">DNA-directed DNA polymerase</fullName>
        <ecNumber evidence="2">2.7.7.7</ecNumber>
    </recommendedName>
</protein>
<dbReference type="SUPFAM" id="SSF56672">
    <property type="entry name" value="DNA/RNA polymerases"/>
    <property type="match status" value="1"/>
</dbReference>
<dbReference type="PANTHER" id="PTHR10133">
    <property type="entry name" value="DNA POLYMERASE I"/>
    <property type="match status" value="1"/>
</dbReference>
<gene>
    <name evidence="7" type="ORF">BZG00_15655</name>
</gene>
<dbReference type="AlphaFoldDB" id="A0AB36JV88"/>
<comment type="catalytic activity">
    <reaction evidence="4">
        <text>DNA(n) + a 2'-deoxyribonucleoside 5'-triphosphate = DNA(n+1) + diphosphate</text>
        <dbReference type="Rhea" id="RHEA:22508"/>
        <dbReference type="Rhea" id="RHEA-COMP:17339"/>
        <dbReference type="Rhea" id="RHEA-COMP:17340"/>
        <dbReference type="ChEBI" id="CHEBI:33019"/>
        <dbReference type="ChEBI" id="CHEBI:61560"/>
        <dbReference type="ChEBI" id="CHEBI:173112"/>
        <dbReference type="EC" id="2.7.7.7"/>
    </reaction>
</comment>
<keyword evidence="3" id="KW-0235">DNA replication</keyword>
<feature type="domain" description="DNA-directed DNA polymerase family A palm" evidence="6">
    <location>
        <begin position="134"/>
        <end position="359"/>
    </location>
</feature>
<dbReference type="PRINTS" id="PR00868">
    <property type="entry name" value="DNAPOLI"/>
</dbReference>
<feature type="non-terminal residue" evidence="7">
    <location>
        <position position="1"/>
    </location>
</feature>
<dbReference type="EC" id="2.7.7.7" evidence="2"/>
<dbReference type="Gene3D" id="1.10.150.20">
    <property type="entry name" value="5' to 3' exonuclease, C-terminal subdomain"/>
    <property type="match status" value="1"/>
</dbReference>
<evidence type="ECO:0000259" key="6">
    <source>
        <dbReference type="SMART" id="SM00482"/>
    </source>
</evidence>
<dbReference type="GO" id="GO:0006261">
    <property type="term" value="P:DNA-templated DNA replication"/>
    <property type="evidence" value="ECO:0007669"/>
    <property type="project" value="InterPro"/>
</dbReference>
<evidence type="ECO:0000256" key="4">
    <source>
        <dbReference type="ARBA" id="ARBA00049244"/>
    </source>
</evidence>
<dbReference type="SMART" id="SM00482">
    <property type="entry name" value="POLAc"/>
    <property type="match status" value="1"/>
</dbReference>
<reference evidence="7 8" key="1">
    <citation type="journal article" date="2017" name="Genome Announc.">
        <title>Draft Genome Sequences of Salinivibrio proteolyticus, Salinivibrio sharmensis, Salinivibrio siamensis, Salinivibrio costicola subsp. alcaliphilus, Salinivibrio costicola subsp. vallismortis, and 29 New Isolates Belonging to the Genus Salinivibrio.</title>
        <authorList>
            <person name="Lopez-Hermoso C."/>
            <person name="de la Haba R.R."/>
            <person name="Sanchez-Porro C."/>
            <person name="Bayliss S.C."/>
            <person name="Feil E.J."/>
            <person name="Ventosa A."/>
        </authorList>
    </citation>
    <scope>NUCLEOTIDE SEQUENCE [LARGE SCALE GENOMIC DNA]</scope>
    <source>
        <strain evidence="7 8">AL184</strain>
    </source>
</reference>
<dbReference type="InterPro" id="IPR001098">
    <property type="entry name" value="DNA-dir_DNA_pol_A_palm_dom"/>
</dbReference>
<name>A0AB36JV88_9GAMM</name>
<accession>A0AB36JV88</accession>
<dbReference type="InterPro" id="IPR043502">
    <property type="entry name" value="DNA/RNA_pol_sf"/>
</dbReference>
<comment type="caution">
    <text evidence="7">The sequence shown here is derived from an EMBL/GenBank/DDBJ whole genome shotgun (WGS) entry which is preliminary data.</text>
</comment>
<evidence type="ECO:0000256" key="5">
    <source>
        <dbReference type="SAM" id="MobiDB-lite"/>
    </source>
</evidence>
<feature type="compositionally biased region" description="Basic and acidic residues" evidence="5">
    <location>
        <begin position="1"/>
        <end position="12"/>
    </location>
</feature>
<dbReference type="GO" id="GO:0003887">
    <property type="term" value="F:DNA-directed DNA polymerase activity"/>
    <property type="evidence" value="ECO:0007669"/>
    <property type="project" value="UniProtKB-EC"/>
</dbReference>
<comment type="subunit">
    <text evidence="1">Single-chain monomer with multiple functions.</text>
</comment>
<keyword evidence="8" id="KW-1185">Reference proteome</keyword>